<keyword evidence="2" id="KW-1185">Reference proteome</keyword>
<protein>
    <submittedName>
        <fullName evidence="1">Uncharacterized protein</fullName>
    </submittedName>
</protein>
<sequence>METKSLTPEQSIMAAASVGLSAATALYRLPPAKGSRPGLPAGKQSWPLGCKRSLKEEEYGEPGVELNLQFRKMKDDYMKCRIFLGGTVLA</sequence>
<reference evidence="2" key="2">
    <citation type="submission" date="2017-12" db="EMBL/GenBank/DDBJ databases">
        <title>Genome sequence of the Bar-tailed Godwit (Limosa lapponica baueri).</title>
        <authorList>
            <person name="Lima N.C.B."/>
            <person name="Parody-Merino A.M."/>
            <person name="Battley P.F."/>
            <person name="Fidler A.E."/>
            <person name="Prosdocimi F."/>
        </authorList>
    </citation>
    <scope>NUCLEOTIDE SEQUENCE [LARGE SCALE GENOMIC DNA]</scope>
</reference>
<gene>
    <name evidence="1" type="ORF">llap_2260</name>
</gene>
<reference evidence="2" key="1">
    <citation type="submission" date="2017-11" db="EMBL/GenBank/DDBJ databases">
        <authorList>
            <person name="Lima N.C."/>
            <person name="Parody-Merino A.M."/>
            <person name="Battley P.F."/>
            <person name="Fidler A.E."/>
            <person name="Prosdocimi F."/>
        </authorList>
    </citation>
    <scope>NUCLEOTIDE SEQUENCE [LARGE SCALE GENOMIC DNA]</scope>
</reference>
<dbReference type="AlphaFoldDB" id="A0A2I0UN34"/>
<organism evidence="1 2">
    <name type="scientific">Limosa lapponica baueri</name>
    <dbReference type="NCBI Taxonomy" id="1758121"/>
    <lineage>
        <taxon>Eukaryota</taxon>
        <taxon>Metazoa</taxon>
        <taxon>Chordata</taxon>
        <taxon>Craniata</taxon>
        <taxon>Vertebrata</taxon>
        <taxon>Euteleostomi</taxon>
        <taxon>Archelosauria</taxon>
        <taxon>Archosauria</taxon>
        <taxon>Dinosauria</taxon>
        <taxon>Saurischia</taxon>
        <taxon>Theropoda</taxon>
        <taxon>Coelurosauria</taxon>
        <taxon>Aves</taxon>
        <taxon>Neognathae</taxon>
        <taxon>Neoaves</taxon>
        <taxon>Charadriiformes</taxon>
        <taxon>Scolopacidae</taxon>
        <taxon>Limosa</taxon>
    </lineage>
</organism>
<proteinExistence type="predicted"/>
<dbReference type="Proteomes" id="UP000233556">
    <property type="component" value="Unassembled WGS sequence"/>
</dbReference>
<name>A0A2I0UN34_LIMLA</name>
<accession>A0A2I0UN34</accession>
<evidence type="ECO:0000313" key="1">
    <source>
        <dbReference type="EMBL" id="PKU47437.1"/>
    </source>
</evidence>
<evidence type="ECO:0000313" key="2">
    <source>
        <dbReference type="Proteomes" id="UP000233556"/>
    </source>
</evidence>
<dbReference type="EMBL" id="KZ505678">
    <property type="protein sequence ID" value="PKU47437.1"/>
    <property type="molecule type" value="Genomic_DNA"/>
</dbReference>